<evidence type="ECO:0000313" key="2">
    <source>
        <dbReference type="EMBL" id="QDU38784.1"/>
    </source>
</evidence>
<dbReference type="InterPro" id="IPR029058">
    <property type="entry name" value="AB_hydrolase_fold"/>
</dbReference>
<dbReference type="KEGG" id="mri:Mal4_31140"/>
<proteinExistence type="predicted"/>
<name>A0A517Z8J3_9PLAN</name>
<dbReference type="EC" id="3.8.1.5" evidence="2"/>
<dbReference type="GO" id="GO:0016020">
    <property type="term" value="C:membrane"/>
    <property type="evidence" value="ECO:0007669"/>
    <property type="project" value="TreeGrafter"/>
</dbReference>
<evidence type="ECO:0000313" key="3">
    <source>
        <dbReference type="Proteomes" id="UP000320496"/>
    </source>
</evidence>
<dbReference type="Pfam" id="PF00561">
    <property type="entry name" value="Abhydrolase_1"/>
    <property type="match status" value="2"/>
</dbReference>
<organism evidence="2 3">
    <name type="scientific">Maioricimonas rarisocia</name>
    <dbReference type="NCBI Taxonomy" id="2528026"/>
    <lineage>
        <taxon>Bacteria</taxon>
        <taxon>Pseudomonadati</taxon>
        <taxon>Planctomycetota</taxon>
        <taxon>Planctomycetia</taxon>
        <taxon>Planctomycetales</taxon>
        <taxon>Planctomycetaceae</taxon>
        <taxon>Maioricimonas</taxon>
    </lineage>
</organism>
<dbReference type="EMBL" id="CP036275">
    <property type="protein sequence ID" value="QDU38784.1"/>
    <property type="molecule type" value="Genomic_DNA"/>
</dbReference>
<feature type="domain" description="AB hydrolase-1" evidence="1">
    <location>
        <begin position="220"/>
        <end position="274"/>
    </location>
</feature>
<dbReference type="InterPro" id="IPR050266">
    <property type="entry name" value="AB_hydrolase_sf"/>
</dbReference>
<dbReference type="InterPro" id="IPR000639">
    <property type="entry name" value="Epox_hydrolase-like"/>
</dbReference>
<dbReference type="Proteomes" id="UP000320496">
    <property type="component" value="Chromosome"/>
</dbReference>
<protein>
    <submittedName>
        <fullName evidence="2">Haloalkane dehalogenase</fullName>
        <ecNumber evidence="2">3.8.1.5</ecNumber>
    </submittedName>
</protein>
<dbReference type="RefSeq" id="WP_145370034.1">
    <property type="nucleotide sequence ID" value="NZ_CP036275.1"/>
</dbReference>
<feature type="domain" description="AB hydrolase-1" evidence="1">
    <location>
        <begin position="34"/>
        <end position="132"/>
    </location>
</feature>
<dbReference type="PRINTS" id="PR00412">
    <property type="entry name" value="EPOXHYDRLASE"/>
</dbReference>
<dbReference type="PRINTS" id="PR00111">
    <property type="entry name" value="ABHYDROLASE"/>
</dbReference>
<gene>
    <name evidence="2" type="primary">dhmA</name>
    <name evidence="2" type="ORF">Mal4_31140</name>
</gene>
<dbReference type="SUPFAM" id="SSF53474">
    <property type="entry name" value="alpha/beta-Hydrolases"/>
    <property type="match status" value="1"/>
</dbReference>
<reference evidence="2 3" key="1">
    <citation type="submission" date="2019-02" db="EMBL/GenBank/DDBJ databases">
        <title>Deep-cultivation of Planctomycetes and their phenomic and genomic characterization uncovers novel biology.</title>
        <authorList>
            <person name="Wiegand S."/>
            <person name="Jogler M."/>
            <person name="Boedeker C."/>
            <person name="Pinto D."/>
            <person name="Vollmers J."/>
            <person name="Rivas-Marin E."/>
            <person name="Kohn T."/>
            <person name="Peeters S.H."/>
            <person name="Heuer A."/>
            <person name="Rast P."/>
            <person name="Oberbeckmann S."/>
            <person name="Bunk B."/>
            <person name="Jeske O."/>
            <person name="Meyerdierks A."/>
            <person name="Storesund J.E."/>
            <person name="Kallscheuer N."/>
            <person name="Luecker S."/>
            <person name="Lage O.M."/>
            <person name="Pohl T."/>
            <person name="Merkel B.J."/>
            <person name="Hornburger P."/>
            <person name="Mueller R.-W."/>
            <person name="Bruemmer F."/>
            <person name="Labrenz M."/>
            <person name="Spormann A.M."/>
            <person name="Op den Camp H."/>
            <person name="Overmann J."/>
            <person name="Amann R."/>
            <person name="Jetten M.S.M."/>
            <person name="Mascher T."/>
            <person name="Medema M.H."/>
            <person name="Devos D.P."/>
            <person name="Kaster A.-K."/>
            <person name="Ovreas L."/>
            <person name="Rohde M."/>
            <person name="Galperin M.Y."/>
            <person name="Jogler C."/>
        </authorList>
    </citation>
    <scope>NUCLEOTIDE SEQUENCE [LARGE SCALE GENOMIC DNA]</scope>
    <source>
        <strain evidence="2 3">Mal4</strain>
    </source>
</reference>
<keyword evidence="3" id="KW-1185">Reference proteome</keyword>
<evidence type="ECO:0000259" key="1">
    <source>
        <dbReference type="Pfam" id="PF00561"/>
    </source>
</evidence>
<sequence length="289" mass="33246">MNRNLLAEEYPFESHSLDLDGVRYHYVDEGSGEPLLLVHGNPTWSFAWRHLIRDLSRDYRVIAVDHVGCGLSDKPADYPYLLRQHVSNLKQLVETLDLKGISLFGHDWGGCIGMGMAGEMPDRIRRIVLMNTAAFRSQRIPLRIAVCRIPVLGALGVRGLNLFSRAALTMAVSHRDRMTPAVRAGYLAPYDTWAHRIAVHRFVQDIPLSPGHPSYDTLVGIESRLERLQERPMLLIWGERDWCFTTEFLAEWQQRFPDAEVMRIPEAGHYVFEDAREQMLPRIRQFLET</sequence>
<dbReference type="InterPro" id="IPR000073">
    <property type="entry name" value="AB_hydrolase_1"/>
</dbReference>
<dbReference type="PANTHER" id="PTHR43798">
    <property type="entry name" value="MONOACYLGLYCEROL LIPASE"/>
    <property type="match status" value="1"/>
</dbReference>
<dbReference type="GO" id="GO:0018786">
    <property type="term" value="F:haloalkane dehalogenase activity"/>
    <property type="evidence" value="ECO:0007669"/>
    <property type="project" value="UniProtKB-EC"/>
</dbReference>
<dbReference type="PANTHER" id="PTHR43798:SF24">
    <property type="entry name" value="CIS-3-ALKYL-4-ALKYLOXETAN-2-ONE DECARBOXYLASE"/>
    <property type="match status" value="1"/>
</dbReference>
<dbReference type="Gene3D" id="3.40.50.1820">
    <property type="entry name" value="alpha/beta hydrolase"/>
    <property type="match status" value="1"/>
</dbReference>
<keyword evidence="2" id="KW-0378">Hydrolase</keyword>
<dbReference type="AlphaFoldDB" id="A0A517Z8J3"/>
<accession>A0A517Z8J3</accession>
<dbReference type="OrthoDB" id="9775557at2"/>